<comment type="caution">
    <text evidence="3">The sequence shown here is derived from an EMBL/GenBank/DDBJ whole genome shotgun (WGS) entry which is preliminary data.</text>
</comment>
<evidence type="ECO:0000313" key="3">
    <source>
        <dbReference type="EMBL" id="KII64564.1"/>
    </source>
</evidence>
<feature type="chain" id="PRO_5002162454" evidence="2">
    <location>
        <begin position="21"/>
        <end position="253"/>
    </location>
</feature>
<keyword evidence="4" id="KW-1185">Reference proteome</keyword>
<evidence type="ECO:0000256" key="1">
    <source>
        <dbReference type="SAM" id="Phobius"/>
    </source>
</evidence>
<proteinExistence type="predicted"/>
<feature type="signal peptide" evidence="2">
    <location>
        <begin position="1"/>
        <end position="20"/>
    </location>
</feature>
<reference evidence="3 4" key="1">
    <citation type="journal article" date="2014" name="Genome Biol. Evol.">
        <title>The genome of the myxosporean Thelohanellus kitauei shows adaptations to nutrient acquisition within its fish host.</title>
        <authorList>
            <person name="Yang Y."/>
            <person name="Xiong J."/>
            <person name="Zhou Z."/>
            <person name="Huo F."/>
            <person name="Miao W."/>
            <person name="Ran C."/>
            <person name="Liu Y."/>
            <person name="Zhang J."/>
            <person name="Feng J."/>
            <person name="Wang M."/>
            <person name="Wang M."/>
            <person name="Wang L."/>
            <person name="Yao B."/>
        </authorList>
    </citation>
    <scope>NUCLEOTIDE SEQUENCE [LARGE SCALE GENOMIC DNA]</scope>
    <source>
        <strain evidence="3">Wuqing</strain>
    </source>
</reference>
<name>A0A0C2IGW9_THEKT</name>
<dbReference type="Proteomes" id="UP000031668">
    <property type="component" value="Unassembled WGS sequence"/>
</dbReference>
<dbReference type="AlphaFoldDB" id="A0A0C2IGW9"/>
<sequence length="253" mass="29572">MSIRLFNLFLTLLNILQAKADIEKQKMVNRSIGNTTFWIQQDSYAYIKFAPANEDSFNLEHMNIFEYKASALIIKFEKNNTYRTKSFSEIKCNFVDTIEHIQISNCKVSGIANNVNIEKQFFFDGEWKIDKKTKYEIENLKKEFFIDPSQSQLLRLYFYNMTIEPQSYTRICSLKQTAMDFNENDFSCVNISPSVDSTNTIHTSTPNNEVVFNHNISKTNKLWWSMIILIVPVTILLTIILKRRLKPSEGPRA</sequence>
<keyword evidence="1" id="KW-1133">Transmembrane helix</keyword>
<keyword evidence="1" id="KW-0472">Membrane</keyword>
<organism evidence="3 4">
    <name type="scientific">Thelohanellus kitauei</name>
    <name type="common">Myxosporean</name>
    <dbReference type="NCBI Taxonomy" id="669202"/>
    <lineage>
        <taxon>Eukaryota</taxon>
        <taxon>Metazoa</taxon>
        <taxon>Cnidaria</taxon>
        <taxon>Myxozoa</taxon>
        <taxon>Myxosporea</taxon>
        <taxon>Bivalvulida</taxon>
        <taxon>Platysporina</taxon>
        <taxon>Myxobolidae</taxon>
        <taxon>Thelohanellus</taxon>
    </lineage>
</organism>
<protein>
    <submittedName>
        <fullName evidence="3">Uncharacterized protein</fullName>
    </submittedName>
</protein>
<gene>
    <name evidence="3" type="ORF">RF11_03101</name>
</gene>
<evidence type="ECO:0000313" key="4">
    <source>
        <dbReference type="Proteomes" id="UP000031668"/>
    </source>
</evidence>
<accession>A0A0C2IGW9</accession>
<dbReference type="EMBL" id="JWZT01004210">
    <property type="protein sequence ID" value="KII64564.1"/>
    <property type="molecule type" value="Genomic_DNA"/>
</dbReference>
<keyword evidence="2" id="KW-0732">Signal</keyword>
<evidence type="ECO:0000256" key="2">
    <source>
        <dbReference type="SAM" id="SignalP"/>
    </source>
</evidence>
<keyword evidence="1" id="KW-0812">Transmembrane</keyword>
<feature type="transmembrane region" description="Helical" evidence="1">
    <location>
        <begin position="222"/>
        <end position="241"/>
    </location>
</feature>